<dbReference type="SUPFAM" id="SSF52540">
    <property type="entry name" value="P-loop containing nucleoside triphosphate hydrolases"/>
    <property type="match status" value="1"/>
</dbReference>
<dbReference type="Pfam" id="PF00270">
    <property type="entry name" value="DEAD"/>
    <property type="match status" value="1"/>
</dbReference>
<feature type="region of interest" description="Disordered" evidence="5">
    <location>
        <begin position="897"/>
        <end position="919"/>
    </location>
</feature>
<dbReference type="AlphaFoldDB" id="B8C5N5"/>
<dbReference type="OMA" id="EFHYMGQ"/>
<dbReference type="SMART" id="SM00490">
    <property type="entry name" value="HELICc"/>
    <property type="match status" value="1"/>
</dbReference>
<dbReference type="PROSITE" id="PS51194">
    <property type="entry name" value="HELICASE_CTER"/>
    <property type="match status" value="1"/>
</dbReference>
<dbReference type="Gene3D" id="3.40.50.300">
    <property type="entry name" value="P-loop containing nucleotide triphosphate hydrolases"/>
    <property type="match status" value="2"/>
</dbReference>
<evidence type="ECO:0008006" key="10">
    <source>
        <dbReference type="Google" id="ProtNLM"/>
    </source>
</evidence>
<dbReference type="Gene3D" id="1.10.3380.30">
    <property type="match status" value="1"/>
</dbReference>
<evidence type="ECO:0000256" key="5">
    <source>
        <dbReference type="SAM" id="MobiDB-lite"/>
    </source>
</evidence>
<evidence type="ECO:0000256" key="3">
    <source>
        <dbReference type="ARBA" id="ARBA00022806"/>
    </source>
</evidence>
<dbReference type="PROSITE" id="PS51192">
    <property type="entry name" value="HELICASE_ATP_BIND_1"/>
    <property type="match status" value="1"/>
</dbReference>
<dbReference type="InterPro" id="IPR014001">
    <property type="entry name" value="Helicase_ATP-bd"/>
</dbReference>
<dbReference type="GO" id="GO:0005737">
    <property type="term" value="C:cytoplasm"/>
    <property type="evidence" value="ECO:0000318"/>
    <property type="project" value="GO_Central"/>
</dbReference>
<dbReference type="HOGENOM" id="CLU_002902_4_0_1"/>
<keyword evidence="4" id="KW-0067">ATP-binding</keyword>
<evidence type="ECO:0000313" key="8">
    <source>
        <dbReference type="EMBL" id="EED91151.1"/>
    </source>
</evidence>
<evidence type="ECO:0000259" key="7">
    <source>
        <dbReference type="PROSITE" id="PS51194"/>
    </source>
</evidence>
<dbReference type="InterPro" id="IPR050699">
    <property type="entry name" value="RNA-DNA_Helicase"/>
</dbReference>
<dbReference type="InterPro" id="IPR001650">
    <property type="entry name" value="Helicase_C-like"/>
</dbReference>
<dbReference type="InterPro" id="IPR027417">
    <property type="entry name" value="P-loop_NTPase"/>
</dbReference>
<sequence length="1128" mass="124313">MTRSSSTIRGQPSSPRHHLSSSPINTSRTRVHPIHYQSKSTQLFVKVDTGINEERSPSPPSIFDDEALQEAYDTLQPHFSFPLDSWQLSAGSALLNNQNVIVCAPTGAGKTVVGEMALRIALERDTKAIYTTPLKALSNQKFGEMRQVFGVDKVGLTTGDVSIRRGSDVTIMTTEVYRNMAWKARTSNEKRDEYGDLTKNSIVVLDEFHYMGQKGRGSTWEECVITNPSHTQIVGLSATLPNAHRLAAWMESVTGRKTVLIEAGGQRPVPLRYYFVTKRDFSPLFHNSLFQEIGNGLPLGLDLHPTLQKAAERRLASIDRRIQRIVDRETQDDYDSYSRGSPMSAREQRRAKEQMLKAELRKSVPSVAAMIGRLQDDDLLPAIFFIFSRNGCDNAAQVLCENLGLLTFVQTKEVAYRVLTFNTENPEIAFSDAWVERLLLGVGSHHAGILPAHKAFIETLFRLELMKVVFATETLAAGINMPARTTVVCSMAKRGDNGMDLLETSNLLQMAGRAGRRGMDTQGACVIAATPFEGPEEAIKILTDEIKPVVSQFAPSYALAINLIERGSGMLDVAKSMVQKSFGVWESQQREKDLASAMRVLDAYDTEASPQEQFLNALQLTLEKELSEAREGTSPTGTSQSKISKLEALVDVLADGKKLKKVSKKYSGSASLLDLEQSTLQYLEQELRTMESANAELDLPVEFVDEDTKAMMSEIRRQRQRVMKGETEVNSNILSAMAKVATNRMKDGADGAEILRKALAAARTIDGEYSLFPDGAPLEPGELNEYIKQSSKKNRAPMLDLTTSTSSDDYEDDSWSQMLALTTVLEAYGCLVPLQSDAYVGGHDNQQYEVTSGGTHVGSLGIDNSLWQVCALGGAWDVAYKSVELDKFRDAIADFELDNEESHDEESDSDNDSIPKPQQEAETLTSYLLKLSSSEMAGYVSTLVIDSPRQSDSALLSFQKLSNNQQRAVQGALLSLERLVEVQRRLSLDDSIGRVQLELCACDVVTAWASGASWKEVLEMSGSAPGDLVRTLSRALDALRQIANLPFVPARGFEGDGVTVRLEANGVHPRIRALCRAAANDMDRYPVKDDLPFAVDEEDEEESESDDAEQEEGDVAENDEEEEVGGAI</sequence>
<dbReference type="InterPro" id="IPR011545">
    <property type="entry name" value="DEAD/DEAH_box_helicase_dom"/>
</dbReference>
<name>B8C5N5_THAPS</name>
<feature type="region of interest" description="Disordered" evidence="5">
    <location>
        <begin position="1"/>
        <end position="30"/>
    </location>
</feature>
<dbReference type="PaxDb" id="35128-Thaps262824"/>
<reference evidence="8 9" key="1">
    <citation type="journal article" date="2004" name="Science">
        <title>The genome of the diatom Thalassiosira pseudonana: ecology, evolution, and metabolism.</title>
        <authorList>
            <person name="Armbrust E.V."/>
            <person name="Berges J.A."/>
            <person name="Bowler C."/>
            <person name="Green B.R."/>
            <person name="Martinez D."/>
            <person name="Putnam N.H."/>
            <person name="Zhou S."/>
            <person name="Allen A.E."/>
            <person name="Apt K.E."/>
            <person name="Bechner M."/>
            <person name="Brzezinski M.A."/>
            <person name="Chaal B.K."/>
            <person name="Chiovitti A."/>
            <person name="Davis A.K."/>
            <person name="Demarest M.S."/>
            <person name="Detter J.C."/>
            <person name="Glavina T."/>
            <person name="Goodstein D."/>
            <person name="Hadi M.Z."/>
            <person name="Hellsten U."/>
            <person name="Hildebrand M."/>
            <person name="Jenkins B.D."/>
            <person name="Jurka J."/>
            <person name="Kapitonov V.V."/>
            <person name="Kroger N."/>
            <person name="Lau W.W."/>
            <person name="Lane T.W."/>
            <person name="Larimer F.W."/>
            <person name="Lippmeier J.C."/>
            <person name="Lucas S."/>
            <person name="Medina M."/>
            <person name="Montsant A."/>
            <person name="Obornik M."/>
            <person name="Parker M.S."/>
            <person name="Palenik B."/>
            <person name="Pazour G.J."/>
            <person name="Richardson P.M."/>
            <person name="Rynearson T.A."/>
            <person name="Saito M.A."/>
            <person name="Schwartz D.C."/>
            <person name="Thamatrakoln K."/>
            <person name="Valentin K."/>
            <person name="Vardi A."/>
            <person name="Wilkerson F.P."/>
            <person name="Rokhsar D.S."/>
        </authorList>
    </citation>
    <scope>NUCLEOTIDE SEQUENCE [LARGE SCALE GENOMIC DNA]</scope>
    <source>
        <strain evidence="8 9">CCMP1335</strain>
    </source>
</reference>
<evidence type="ECO:0000256" key="1">
    <source>
        <dbReference type="ARBA" id="ARBA00022741"/>
    </source>
</evidence>
<dbReference type="GO" id="GO:0004386">
    <property type="term" value="F:helicase activity"/>
    <property type="evidence" value="ECO:0007669"/>
    <property type="project" value="UniProtKB-KW"/>
</dbReference>
<feature type="compositionally biased region" description="Polar residues" evidence="5">
    <location>
        <begin position="1"/>
        <end position="11"/>
    </location>
</feature>
<evidence type="ECO:0000256" key="2">
    <source>
        <dbReference type="ARBA" id="ARBA00022801"/>
    </source>
</evidence>
<organism evidence="8 9">
    <name type="scientific">Thalassiosira pseudonana</name>
    <name type="common">Marine diatom</name>
    <name type="synonym">Cyclotella nana</name>
    <dbReference type="NCBI Taxonomy" id="35128"/>
    <lineage>
        <taxon>Eukaryota</taxon>
        <taxon>Sar</taxon>
        <taxon>Stramenopiles</taxon>
        <taxon>Ochrophyta</taxon>
        <taxon>Bacillariophyta</taxon>
        <taxon>Coscinodiscophyceae</taxon>
        <taxon>Thalassiosirophycidae</taxon>
        <taxon>Thalassiosirales</taxon>
        <taxon>Thalassiosiraceae</taxon>
        <taxon>Thalassiosira</taxon>
    </lineage>
</organism>
<dbReference type="Proteomes" id="UP000001449">
    <property type="component" value="Chromosome 6"/>
</dbReference>
<feature type="region of interest" description="Disordered" evidence="5">
    <location>
        <begin position="1088"/>
        <end position="1128"/>
    </location>
</feature>
<keyword evidence="2" id="KW-0378">Hydrolase</keyword>
<protein>
    <recommendedName>
        <fullName evidence="10">DEAD/DEAH box helicase</fullName>
    </recommendedName>
</protein>
<evidence type="ECO:0000259" key="6">
    <source>
        <dbReference type="PROSITE" id="PS51192"/>
    </source>
</evidence>
<feature type="domain" description="Helicase C-terminal" evidence="7">
    <location>
        <begin position="395"/>
        <end position="565"/>
    </location>
</feature>
<dbReference type="RefSeq" id="XP_002291044.1">
    <property type="nucleotide sequence ID" value="XM_002291008.1"/>
</dbReference>
<dbReference type="KEGG" id="tps:THAPSDRAFT_262824"/>
<dbReference type="SMART" id="SM00487">
    <property type="entry name" value="DEXDc"/>
    <property type="match status" value="1"/>
</dbReference>
<feature type="region of interest" description="Disordered" evidence="5">
    <location>
        <begin position="333"/>
        <end position="352"/>
    </location>
</feature>
<dbReference type="eggNOG" id="KOG0947">
    <property type="taxonomic scope" value="Eukaryota"/>
</dbReference>
<dbReference type="Pfam" id="PF00271">
    <property type="entry name" value="Helicase_C"/>
    <property type="match status" value="1"/>
</dbReference>
<dbReference type="GO" id="GO:0003676">
    <property type="term" value="F:nucleic acid binding"/>
    <property type="evidence" value="ECO:0007669"/>
    <property type="project" value="InterPro"/>
</dbReference>
<keyword evidence="3" id="KW-0347">Helicase</keyword>
<dbReference type="GO" id="GO:0005524">
    <property type="term" value="F:ATP binding"/>
    <property type="evidence" value="ECO:0007669"/>
    <property type="project" value="UniProtKB-KW"/>
</dbReference>
<proteinExistence type="predicted"/>
<dbReference type="InterPro" id="IPR012961">
    <property type="entry name" value="Ski2/MTR4_C"/>
</dbReference>
<dbReference type="GO" id="GO:0016787">
    <property type="term" value="F:hydrolase activity"/>
    <property type="evidence" value="ECO:0007669"/>
    <property type="project" value="UniProtKB-KW"/>
</dbReference>
<accession>B8C5N5</accession>
<evidence type="ECO:0000256" key="4">
    <source>
        <dbReference type="ARBA" id="ARBA00022840"/>
    </source>
</evidence>
<keyword evidence="1" id="KW-0547">Nucleotide-binding</keyword>
<dbReference type="EMBL" id="CM000643">
    <property type="protein sequence ID" value="EED91151.1"/>
    <property type="molecule type" value="Genomic_DNA"/>
</dbReference>
<dbReference type="PANTHER" id="PTHR12131:SF1">
    <property type="entry name" value="ATP-DEPENDENT RNA HELICASE SUPV3L1, MITOCHONDRIAL-RELATED"/>
    <property type="match status" value="1"/>
</dbReference>
<dbReference type="InParanoid" id="B8C5N5"/>
<reference evidence="8 9" key="2">
    <citation type="journal article" date="2008" name="Nature">
        <title>The Phaeodactylum genome reveals the evolutionary history of diatom genomes.</title>
        <authorList>
            <person name="Bowler C."/>
            <person name="Allen A.E."/>
            <person name="Badger J.H."/>
            <person name="Grimwood J."/>
            <person name="Jabbari K."/>
            <person name="Kuo A."/>
            <person name="Maheswari U."/>
            <person name="Martens C."/>
            <person name="Maumus F."/>
            <person name="Otillar R.P."/>
            <person name="Rayko E."/>
            <person name="Salamov A."/>
            <person name="Vandepoele K."/>
            <person name="Beszteri B."/>
            <person name="Gruber A."/>
            <person name="Heijde M."/>
            <person name="Katinka M."/>
            <person name="Mock T."/>
            <person name="Valentin K."/>
            <person name="Verret F."/>
            <person name="Berges J.A."/>
            <person name="Brownlee C."/>
            <person name="Cadoret J.P."/>
            <person name="Chiovitti A."/>
            <person name="Choi C.J."/>
            <person name="Coesel S."/>
            <person name="De Martino A."/>
            <person name="Detter J.C."/>
            <person name="Durkin C."/>
            <person name="Falciatore A."/>
            <person name="Fournet J."/>
            <person name="Haruta M."/>
            <person name="Huysman M.J."/>
            <person name="Jenkins B.D."/>
            <person name="Jiroutova K."/>
            <person name="Jorgensen R.E."/>
            <person name="Joubert Y."/>
            <person name="Kaplan A."/>
            <person name="Kroger N."/>
            <person name="Kroth P.G."/>
            <person name="La Roche J."/>
            <person name="Lindquist E."/>
            <person name="Lommer M."/>
            <person name="Martin-Jezequel V."/>
            <person name="Lopez P.J."/>
            <person name="Lucas S."/>
            <person name="Mangogna M."/>
            <person name="McGinnis K."/>
            <person name="Medlin L.K."/>
            <person name="Montsant A."/>
            <person name="Oudot-Le Secq M.P."/>
            <person name="Napoli C."/>
            <person name="Obornik M."/>
            <person name="Parker M.S."/>
            <person name="Petit J.L."/>
            <person name="Porcel B.M."/>
            <person name="Poulsen N."/>
            <person name="Robison M."/>
            <person name="Rychlewski L."/>
            <person name="Rynearson T.A."/>
            <person name="Schmutz J."/>
            <person name="Shapiro H."/>
            <person name="Siaut M."/>
            <person name="Stanley M."/>
            <person name="Sussman M.R."/>
            <person name="Taylor A.R."/>
            <person name="Vardi A."/>
            <person name="von Dassow P."/>
            <person name="Vyverman W."/>
            <person name="Willis A."/>
            <person name="Wyrwicz L.S."/>
            <person name="Rokhsar D.S."/>
            <person name="Weissenbach J."/>
            <person name="Armbrust E.V."/>
            <person name="Green B.R."/>
            <person name="Van de Peer Y."/>
            <person name="Grigoriev I.V."/>
        </authorList>
    </citation>
    <scope>NUCLEOTIDE SEQUENCE [LARGE SCALE GENOMIC DNA]</scope>
    <source>
        <strain evidence="8 9">CCMP1335</strain>
    </source>
</reference>
<dbReference type="SMART" id="SM01142">
    <property type="entry name" value="DSHCT"/>
    <property type="match status" value="1"/>
</dbReference>
<feature type="compositionally biased region" description="Acidic residues" evidence="5">
    <location>
        <begin position="1095"/>
        <end position="1128"/>
    </location>
</feature>
<gene>
    <name evidence="8" type="ORF">THAPSDRAFT_262824</name>
</gene>
<dbReference type="PANTHER" id="PTHR12131">
    <property type="entry name" value="ATP-DEPENDENT RNA AND DNA HELICASE"/>
    <property type="match status" value="1"/>
</dbReference>
<feature type="non-terminal residue" evidence="8">
    <location>
        <position position="1128"/>
    </location>
</feature>
<dbReference type="Pfam" id="PF08148">
    <property type="entry name" value="DSHCT"/>
    <property type="match status" value="1"/>
</dbReference>
<feature type="domain" description="Helicase ATP-binding" evidence="6">
    <location>
        <begin position="91"/>
        <end position="249"/>
    </location>
</feature>
<feature type="compositionally biased region" description="Acidic residues" evidence="5">
    <location>
        <begin position="897"/>
        <end position="911"/>
    </location>
</feature>
<evidence type="ECO:0000313" key="9">
    <source>
        <dbReference type="Proteomes" id="UP000001449"/>
    </source>
</evidence>
<dbReference type="GeneID" id="7448620"/>
<dbReference type="STRING" id="35128.B8C5N5"/>
<keyword evidence="9" id="KW-1185">Reference proteome</keyword>